<gene>
    <name evidence="2" type="primary">BQ5605_C025g10001</name>
    <name evidence="2" type="ORF">BQ5605_C025G10001</name>
</gene>
<keyword evidence="3" id="KW-1185">Reference proteome</keyword>
<proteinExistence type="predicted"/>
<organism evidence="2 3">
    <name type="scientific">Microbotryum silenes-dioicae</name>
    <dbReference type="NCBI Taxonomy" id="796604"/>
    <lineage>
        <taxon>Eukaryota</taxon>
        <taxon>Fungi</taxon>
        <taxon>Dikarya</taxon>
        <taxon>Basidiomycota</taxon>
        <taxon>Pucciniomycotina</taxon>
        <taxon>Microbotryomycetes</taxon>
        <taxon>Microbotryales</taxon>
        <taxon>Microbotryaceae</taxon>
        <taxon>Microbotryum</taxon>
    </lineage>
</organism>
<accession>A0A2X0PMI1</accession>
<dbReference type="AlphaFoldDB" id="A0A2X0PMI1"/>
<evidence type="ECO:0000313" key="2">
    <source>
        <dbReference type="EMBL" id="SGZ26932.1"/>
    </source>
</evidence>
<feature type="compositionally biased region" description="Pro residues" evidence="1">
    <location>
        <begin position="93"/>
        <end position="108"/>
    </location>
</feature>
<dbReference type="Proteomes" id="UP000249464">
    <property type="component" value="Unassembled WGS sequence"/>
</dbReference>
<dbReference type="EMBL" id="FQNC01000087">
    <property type="protein sequence ID" value="SGZ26932.1"/>
    <property type="molecule type" value="Genomic_DNA"/>
</dbReference>
<feature type="compositionally biased region" description="Polar residues" evidence="1">
    <location>
        <begin position="68"/>
        <end position="79"/>
    </location>
</feature>
<protein>
    <submittedName>
        <fullName evidence="2">BQ5605_C025g10001 protein</fullName>
    </submittedName>
</protein>
<feature type="region of interest" description="Disordered" evidence="1">
    <location>
        <begin position="67"/>
        <end position="111"/>
    </location>
</feature>
<name>A0A2X0PMI1_9BASI</name>
<reference evidence="2 3" key="1">
    <citation type="submission" date="2016-11" db="EMBL/GenBank/DDBJ databases">
        <authorList>
            <person name="Jaros S."/>
            <person name="Januszkiewicz K."/>
            <person name="Wedrychowicz H."/>
        </authorList>
    </citation>
    <scope>NUCLEOTIDE SEQUENCE [LARGE SCALE GENOMIC DNA]</scope>
</reference>
<evidence type="ECO:0000313" key="3">
    <source>
        <dbReference type="Proteomes" id="UP000249464"/>
    </source>
</evidence>
<sequence length="629" mass="71417">MGGRDWVRSRSSLAFFAVARHRHRLFNRAQRRLDGRKRARVYFLSFIKTVETLGSYRLADQHWRTENGDTTVADTPTRSSRGRHMATNQRLAPLPPPGAPAAGPPRPTGPGAAPIPQAVFVALVPNGGGVQQPRRGLRRNLMMGSHRSHVMAEVLDVTTHHWEIKTAQRLYPEMQSTFDQQVESVSAQQALRRAWQKWPAHPILAAETPAQAATGTFSTIDTTKIDQDSSISAPAGPVSLPIELIPLILESLYEFPETFDPAPFVDLARVCLVSKAFLRFGVELLYRDIRLEIVEEWDPQPLTEQEEVEFGVTINRGERELRRTVCRLKNLGLHEALYQNEALRRHVRTLVLDASFEEDREMYDELEGMTMMSFTMDNIAPLFEMCQALHEVTLKGFLGLDMLYIISEITRWRRQITSLVIESSYLDSDLSLLSMVLDRFVALKDLVVYGHFEHVSSLLQTLDLDSFHLETLAIGSFAQSLLPMIAKGSRTSLKSLNIEMDATGWTLSDFSLREFVNLQMITIVAFEPKDVDARVDDLKYFKTLKDVVMVIRPKPESREAAEKYGGIDLAKFPRQMRFLDLWEAPFPAATIMAYGRGTRRGTGSMLWNDELWTEEERAQVDAIWKAREG</sequence>
<evidence type="ECO:0000256" key="1">
    <source>
        <dbReference type="SAM" id="MobiDB-lite"/>
    </source>
</evidence>